<organism evidence="5 6">
    <name type="scientific">Paracoccus subflavus</name>
    <dbReference type="NCBI Taxonomy" id="2528244"/>
    <lineage>
        <taxon>Bacteria</taxon>
        <taxon>Pseudomonadati</taxon>
        <taxon>Pseudomonadota</taxon>
        <taxon>Alphaproteobacteria</taxon>
        <taxon>Rhodobacterales</taxon>
        <taxon>Paracoccaceae</taxon>
        <taxon>Paracoccus</taxon>
    </lineage>
</organism>
<name>A0A4Q9FX37_9RHOB</name>
<dbReference type="PANTHER" id="PTHR30121:SF12">
    <property type="entry name" value="TYPE IV SECRETION SYSTEM PROTEIN CAGE"/>
    <property type="match status" value="1"/>
</dbReference>
<feature type="domain" description="AAA+ ATPase" evidence="4">
    <location>
        <begin position="440"/>
        <end position="704"/>
    </location>
</feature>
<keyword evidence="3" id="KW-0067">ATP-binding</keyword>
<comment type="caution">
    <text evidence="5">The sequence shown here is derived from an EMBL/GenBank/DDBJ whole genome shotgun (WGS) entry which is preliminary data.</text>
</comment>
<proteinExistence type="inferred from homology"/>
<evidence type="ECO:0000313" key="5">
    <source>
        <dbReference type="EMBL" id="TBN36978.1"/>
    </source>
</evidence>
<dbReference type="RefSeq" id="WP_130992090.1">
    <property type="nucleotide sequence ID" value="NZ_SISK01000015.1"/>
</dbReference>
<comment type="similarity">
    <text evidence="1">Belongs to the TrbE/VirB4 family.</text>
</comment>
<evidence type="ECO:0000256" key="3">
    <source>
        <dbReference type="ARBA" id="ARBA00022840"/>
    </source>
</evidence>
<reference evidence="5 6" key="1">
    <citation type="submission" date="2019-02" db="EMBL/GenBank/DDBJ databases">
        <title>Paracoccus subflavus sp. nov., isolated from marine sediment of the Pacific Ocean.</title>
        <authorList>
            <person name="Zhang G."/>
        </authorList>
    </citation>
    <scope>NUCLEOTIDE SEQUENCE [LARGE SCALE GENOMIC DNA]</scope>
    <source>
        <strain evidence="5 6">GY0581</strain>
    </source>
</reference>
<dbReference type="SUPFAM" id="SSF52540">
    <property type="entry name" value="P-loop containing nucleoside triphosphate hydrolases"/>
    <property type="match status" value="1"/>
</dbReference>
<dbReference type="InterPro" id="IPR051162">
    <property type="entry name" value="T4SS_component"/>
</dbReference>
<keyword evidence="6" id="KW-1185">Reference proteome</keyword>
<dbReference type="AlphaFoldDB" id="A0A4Q9FX37"/>
<dbReference type="Proteomes" id="UP000293520">
    <property type="component" value="Unassembled WGS sequence"/>
</dbReference>
<dbReference type="InterPro" id="IPR027417">
    <property type="entry name" value="P-loop_NTPase"/>
</dbReference>
<dbReference type="OrthoDB" id="9816422at2"/>
<dbReference type="EMBL" id="SISK01000015">
    <property type="protein sequence ID" value="TBN36978.1"/>
    <property type="molecule type" value="Genomic_DNA"/>
</dbReference>
<dbReference type="GO" id="GO:0005524">
    <property type="term" value="F:ATP binding"/>
    <property type="evidence" value="ECO:0007669"/>
    <property type="project" value="UniProtKB-KW"/>
</dbReference>
<evidence type="ECO:0000256" key="2">
    <source>
        <dbReference type="ARBA" id="ARBA00022741"/>
    </source>
</evidence>
<evidence type="ECO:0000313" key="6">
    <source>
        <dbReference type="Proteomes" id="UP000293520"/>
    </source>
</evidence>
<evidence type="ECO:0000259" key="4">
    <source>
        <dbReference type="SMART" id="SM00382"/>
    </source>
</evidence>
<dbReference type="Pfam" id="PF03135">
    <property type="entry name" value="CagE_TrbE_VirB"/>
    <property type="match status" value="1"/>
</dbReference>
<dbReference type="SMART" id="SM00382">
    <property type="entry name" value="AAA"/>
    <property type="match status" value="1"/>
</dbReference>
<keyword evidence="2" id="KW-0547">Nucleotide-binding</keyword>
<protein>
    <submittedName>
        <fullName evidence="5">Type IV secretion system protein B4</fullName>
    </submittedName>
</protein>
<gene>
    <name evidence="5" type="ORF">EYE42_14790</name>
</gene>
<dbReference type="InterPro" id="IPR003593">
    <property type="entry name" value="AAA+_ATPase"/>
</dbReference>
<sequence>MNHNPRIGPAALDVLPSWVRKEQSVASMLPYVSLVDDRTIRTKGNEFFQCIRVSGLNSLTVADELLDRAKDIFASIIAQTGDKFAYTVHKVSRRIDTSLPPVTGDSMAAQIDRRWQGYMGRANLREHTITITVIKRPDVLSKIPFSIQKSRALLAGQISAQVAQLSEVVSFLCSALSGMEPRVLTAESGELLGFLESINTGIEVPTFHTALDRTIAETVSNTRVTFKGDKIYLSGGSLPDRVGTIYSIKEYPRESFVTMFDELDLPVDMVVSNYFVPVNNSVMEERVARELRRRDAINDKAENLILALQNGQNRLASGEITFGQHQMAVAVYADSEEELGRISSMIRNIAVTAGVKLVSQGYTARTVYFGQHPCNRAYRIREGAITNEQFADMAALHRAAMGKPGSRVPWGTNITWFPTITRSAYRFNFHEEGDPQKEPSNGHTLILGRMGSGKSVQAAFLAAQAQRVGARVFVFDYRRGMEMAVRALGGTYSELKAGERTGLNPLWTETDTAGQEWLSDWLIHLMESGHSPLQPEQSRAVRHAVRQNAEVRNPRLRTWSQFAQLVGATHDGGALADRMNEWTAGHRFGWIFGQEVEDSFSLDGQFVGFDLTDILDTDNQKARMAVLSYIFRRIERKIEDKRPTIIIIDEAWKALDNSYFAGRIENWLVTARKQNTVVVMMTQFAHQLNASAHGRTLLQALPTKMLLPNKEASVSDYDGLGLNQKELEILMGVNPGSRVALLRSDDGSHVIDTDLSALGPLLTILGGMKAGEALVGADYRTRPDFWKGFDDA</sequence>
<evidence type="ECO:0000256" key="1">
    <source>
        <dbReference type="ARBA" id="ARBA00006512"/>
    </source>
</evidence>
<dbReference type="Gene3D" id="3.40.50.300">
    <property type="entry name" value="P-loop containing nucleotide triphosphate hydrolases"/>
    <property type="match status" value="2"/>
</dbReference>
<dbReference type="PANTHER" id="PTHR30121">
    <property type="entry name" value="UNCHARACTERIZED PROTEIN YJGR-RELATED"/>
    <property type="match status" value="1"/>
</dbReference>
<accession>A0A4Q9FX37</accession>
<dbReference type="InterPro" id="IPR018145">
    <property type="entry name" value="CagE_TrbE_VirB_cntrl_dom"/>
</dbReference>